<feature type="transmembrane region" description="Helical" evidence="2">
    <location>
        <begin position="699"/>
        <end position="721"/>
    </location>
</feature>
<feature type="region of interest" description="Disordered" evidence="1">
    <location>
        <begin position="445"/>
        <end position="466"/>
    </location>
</feature>
<dbReference type="AlphaFoldDB" id="A0AAE0LT58"/>
<dbReference type="GeneID" id="87843427"/>
<organism evidence="4 5">
    <name type="scientific">Chaetomium fimeti</name>
    <dbReference type="NCBI Taxonomy" id="1854472"/>
    <lineage>
        <taxon>Eukaryota</taxon>
        <taxon>Fungi</taxon>
        <taxon>Dikarya</taxon>
        <taxon>Ascomycota</taxon>
        <taxon>Pezizomycotina</taxon>
        <taxon>Sordariomycetes</taxon>
        <taxon>Sordariomycetidae</taxon>
        <taxon>Sordariales</taxon>
        <taxon>Chaetomiaceae</taxon>
        <taxon>Chaetomium</taxon>
    </lineage>
</organism>
<feature type="compositionally biased region" description="Basic and acidic residues" evidence="1">
    <location>
        <begin position="597"/>
        <end position="618"/>
    </location>
</feature>
<feature type="region of interest" description="Disordered" evidence="1">
    <location>
        <begin position="255"/>
        <end position="357"/>
    </location>
</feature>
<feature type="compositionally biased region" description="Basic and acidic residues" evidence="1">
    <location>
        <begin position="666"/>
        <end position="687"/>
    </location>
</feature>
<dbReference type="SUPFAM" id="SSF49879">
    <property type="entry name" value="SMAD/FHA domain"/>
    <property type="match status" value="1"/>
</dbReference>
<protein>
    <recommendedName>
        <fullName evidence="3">FHA domain-containing protein</fullName>
    </recommendedName>
</protein>
<dbReference type="Gene3D" id="2.60.200.20">
    <property type="match status" value="1"/>
</dbReference>
<proteinExistence type="predicted"/>
<evidence type="ECO:0000256" key="2">
    <source>
        <dbReference type="SAM" id="Phobius"/>
    </source>
</evidence>
<sequence length="725" mass="78884">MSTPVDPHKSVVLRLSAAQSSGGDILFPERRITLHQGKDTITIGRASKISTKGFVASAENAWFDSPVMSRLHARLSVKMDDKKIEIKDLGSLHGTFLNGGQRISADEYVELRHGDVLQFGSPIWRGNEQFVPTTVKVGVQFPTRDGTSTFQVPDESEDECLDDSQSSDSVVMITSNRSHPAAQSIPAQVTRPETPVIDLTGALSGYRPRHSFNMSTPCGSQNRIQDARESASFVESQDETAEDVIYDLSTNYELEDPVADANPGDRTLVSDDMTELESSGSPKTGVKHGWYEFDEQDDGRDDGQDDEQDDHKSLSERTDDDSQIDYPDEDSDSQMDSFDEGVSDEDMESVSTDDDIQNNVVVEAGYAYGSEASDASDVSDDGSLDLDSRTAYTAWEYSSQHPQSLEYPEIVPLIDSLSRSPAPSNPSQTVPGANTVASIDWLLNSDKPRQPTPGLGHEETMPSHSSPATEAAAVLGARTGKIDYFLAREDNKMALGAQKATCQRPTSVQDLCNEYEPVDGLGNYSSAAHPATSSFILPSAENLSDPVESGPFCGFTPCEPRTTGSPVSISEEVYGCSRRTYVGISDIVNANQQNPSDKPERSLEQMEVGRKAKRKAENISDTTDAEERWAESASKIPSPDPSIDERNTHPDTHPEPPAETVQEPTKPSDHDGEHSTTREPQTLERPVKRARMMRVAERLGYAALGGVTAGAMIVGTLIYTAPTFG</sequence>
<keyword evidence="5" id="KW-1185">Reference proteome</keyword>
<feature type="compositionally biased region" description="Basic and acidic residues" evidence="1">
    <location>
        <begin position="643"/>
        <end position="656"/>
    </location>
</feature>
<evidence type="ECO:0000256" key="1">
    <source>
        <dbReference type="SAM" id="MobiDB-lite"/>
    </source>
</evidence>
<evidence type="ECO:0000313" key="4">
    <source>
        <dbReference type="EMBL" id="KAK3296836.1"/>
    </source>
</evidence>
<dbReference type="SMART" id="SM00240">
    <property type="entry name" value="FHA"/>
    <property type="match status" value="1"/>
</dbReference>
<feature type="region of interest" description="Disordered" evidence="1">
    <location>
        <begin position="587"/>
        <end position="689"/>
    </location>
</feature>
<reference evidence="4" key="2">
    <citation type="submission" date="2023-06" db="EMBL/GenBank/DDBJ databases">
        <authorList>
            <consortium name="Lawrence Berkeley National Laboratory"/>
            <person name="Haridas S."/>
            <person name="Hensen N."/>
            <person name="Bonometti L."/>
            <person name="Westerberg I."/>
            <person name="Brannstrom I.O."/>
            <person name="Guillou S."/>
            <person name="Cros-Aarteil S."/>
            <person name="Calhoun S."/>
            <person name="Kuo A."/>
            <person name="Mondo S."/>
            <person name="Pangilinan J."/>
            <person name="Riley R."/>
            <person name="Labutti K."/>
            <person name="Andreopoulos B."/>
            <person name="Lipzen A."/>
            <person name="Chen C."/>
            <person name="Yanf M."/>
            <person name="Daum C."/>
            <person name="Ng V."/>
            <person name="Clum A."/>
            <person name="Steindorff A."/>
            <person name="Ohm R."/>
            <person name="Martin F."/>
            <person name="Silar P."/>
            <person name="Natvig D."/>
            <person name="Lalanne C."/>
            <person name="Gautier V."/>
            <person name="Ament-Velasquez S.L."/>
            <person name="Kruys A."/>
            <person name="Hutchinson M.I."/>
            <person name="Powell A.J."/>
            <person name="Barry K."/>
            <person name="Miller A.N."/>
            <person name="Grigoriev I.V."/>
            <person name="Debuchy R."/>
            <person name="Gladieux P."/>
            <person name="Thoren M.H."/>
            <person name="Johannesson H."/>
        </authorList>
    </citation>
    <scope>NUCLEOTIDE SEQUENCE</scope>
    <source>
        <strain evidence="4">CBS 168.71</strain>
    </source>
</reference>
<keyword evidence="2" id="KW-1133">Transmembrane helix</keyword>
<dbReference type="PROSITE" id="PS50006">
    <property type="entry name" value="FHA_DOMAIN"/>
    <property type="match status" value="1"/>
</dbReference>
<feature type="compositionally biased region" description="Polar residues" evidence="1">
    <location>
        <begin position="214"/>
        <end position="224"/>
    </location>
</feature>
<feature type="region of interest" description="Disordered" evidence="1">
    <location>
        <begin position="214"/>
        <end position="240"/>
    </location>
</feature>
<feature type="compositionally biased region" description="Acidic residues" evidence="1">
    <location>
        <begin position="292"/>
        <end position="308"/>
    </location>
</feature>
<evidence type="ECO:0000259" key="3">
    <source>
        <dbReference type="PROSITE" id="PS50006"/>
    </source>
</evidence>
<dbReference type="InterPro" id="IPR008984">
    <property type="entry name" value="SMAD_FHA_dom_sf"/>
</dbReference>
<dbReference type="InterPro" id="IPR051176">
    <property type="entry name" value="Cent_Immune-Sig_Mod"/>
</dbReference>
<dbReference type="PANTHER" id="PTHR15715">
    <property type="entry name" value="CENTROSOMAL PROTEIN OF 170 KDA"/>
    <property type="match status" value="1"/>
</dbReference>
<dbReference type="RefSeq" id="XP_062660350.1">
    <property type="nucleotide sequence ID" value="XM_062806479.1"/>
</dbReference>
<name>A0AAE0LT58_9PEZI</name>
<reference evidence="4" key="1">
    <citation type="journal article" date="2023" name="Mol. Phylogenet. Evol.">
        <title>Genome-scale phylogeny and comparative genomics of the fungal order Sordariales.</title>
        <authorList>
            <person name="Hensen N."/>
            <person name="Bonometti L."/>
            <person name="Westerberg I."/>
            <person name="Brannstrom I.O."/>
            <person name="Guillou S."/>
            <person name="Cros-Aarteil S."/>
            <person name="Calhoun S."/>
            <person name="Haridas S."/>
            <person name="Kuo A."/>
            <person name="Mondo S."/>
            <person name="Pangilinan J."/>
            <person name="Riley R."/>
            <person name="LaButti K."/>
            <person name="Andreopoulos B."/>
            <person name="Lipzen A."/>
            <person name="Chen C."/>
            <person name="Yan M."/>
            <person name="Daum C."/>
            <person name="Ng V."/>
            <person name="Clum A."/>
            <person name="Steindorff A."/>
            <person name="Ohm R.A."/>
            <person name="Martin F."/>
            <person name="Silar P."/>
            <person name="Natvig D.O."/>
            <person name="Lalanne C."/>
            <person name="Gautier V."/>
            <person name="Ament-Velasquez S.L."/>
            <person name="Kruys A."/>
            <person name="Hutchinson M.I."/>
            <person name="Powell A.J."/>
            <person name="Barry K."/>
            <person name="Miller A.N."/>
            <person name="Grigoriev I.V."/>
            <person name="Debuchy R."/>
            <person name="Gladieux P."/>
            <person name="Hiltunen Thoren M."/>
            <person name="Johannesson H."/>
        </authorList>
    </citation>
    <scope>NUCLEOTIDE SEQUENCE</scope>
    <source>
        <strain evidence="4">CBS 168.71</strain>
    </source>
</reference>
<dbReference type="GO" id="GO:0005737">
    <property type="term" value="C:cytoplasm"/>
    <property type="evidence" value="ECO:0007669"/>
    <property type="project" value="TreeGrafter"/>
</dbReference>
<keyword evidence="2" id="KW-0472">Membrane</keyword>
<dbReference type="InterPro" id="IPR000253">
    <property type="entry name" value="FHA_dom"/>
</dbReference>
<dbReference type="Proteomes" id="UP001278766">
    <property type="component" value="Unassembled WGS sequence"/>
</dbReference>
<dbReference type="Pfam" id="PF00498">
    <property type="entry name" value="FHA"/>
    <property type="match status" value="1"/>
</dbReference>
<feature type="domain" description="FHA" evidence="3">
    <location>
        <begin position="41"/>
        <end position="102"/>
    </location>
</feature>
<feature type="compositionally biased region" description="Acidic residues" evidence="1">
    <location>
        <begin position="318"/>
        <end position="356"/>
    </location>
</feature>
<gene>
    <name evidence="4" type="ORF">B0H64DRAFT_440336</name>
</gene>
<comment type="caution">
    <text evidence="4">The sequence shown here is derived from an EMBL/GenBank/DDBJ whole genome shotgun (WGS) entry which is preliminary data.</text>
</comment>
<dbReference type="PANTHER" id="PTHR15715:SF48">
    <property type="entry name" value="FHA DOMAIN-CONTAINING PROTEIN"/>
    <property type="match status" value="1"/>
</dbReference>
<evidence type="ECO:0000313" key="5">
    <source>
        <dbReference type="Proteomes" id="UP001278766"/>
    </source>
</evidence>
<keyword evidence="2" id="KW-0812">Transmembrane</keyword>
<accession>A0AAE0LT58</accession>
<dbReference type="EMBL" id="JAUEPN010000003">
    <property type="protein sequence ID" value="KAK3296836.1"/>
    <property type="molecule type" value="Genomic_DNA"/>
</dbReference>